<evidence type="ECO:0000256" key="1">
    <source>
        <dbReference type="SAM" id="SignalP"/>
    </source>
</evidence>
<evidence type="ECO:0000313" key="2">
    <source>
        <dbReference type="EMBL" id="CAG7834121.1"/>
    </source>
</evidence>
<dbReference type="EMBL" id="CAJVCH010570119">
    <property type="protein sequence ID" value="CAG7834121.1"/>
    <property type="molecule type" value="Genomic_DNA"/>
</dbReference>
<keyword evidence="1" id="KW-0732">Signal</keyword>
<dbReference type="Proteomes" id="UP000708208">
    <property type="component" value="Unassembled WGS sequence"/>
</dbReference>
<reference evidence="2" key="1">
    <citation type="submission" date="2021-06" db="EMBL/GenBank/DDBJ databases">
        <authorList>
            <person name="Hodson N. C."/>
            <person name="Mongue J. A."/>
            <person name="Jaron S. K."/>
        </authorList>
    </citation>
    <scope>NUCLEOTIDE SEQUENCE</scope>
</reference>
<proteinExistence type="predicted"/>
<feature type="signal peptide" evidence="1">
    <location>
        <begin position="1"/>
        <end position="19"/>
    </location>
</feature>
<keyword evidence="3" id="KW-1185">Reference proteome</keyword>
<protein>
    <submittedName>
        <fullName evidence="2">Uncharacterized protein</fullName>
    </submittedName>
</protein>
<gene>
    <name evidence="2" type="ORF">AFUS01_LOCUS43658</name>
</gene>
<comment type="caution">
    <text evidence="2">The sequence shown here is derived from an EMBL/GenBank/DDBJ whole genome shotgun (WGS) entry which is preliminary data.</text>
</comment>
<name>A0A8J2Q542_9HEXA</name>
<sequence length="356" mass="38832">MEILSAFLLLFCGVTALNAEVVNLDCVDTVKDSRYSGWNGGLRAETAEDLPEEINRGRLEGLSGFIYLSGREGNLAEITKDVNINPGQPVVYLYLKYSMFNNGTGSFSGYVGPVTEPGGLTSLQTTQNYEWREDIFELSSKGISNGFRPTVPTVVAGGLLQAGDNLLIDKIAISYGNPTSIEEISAVCPGIFRVECFDDNLDTIFENGNYAATARDLPADIRDNVVGTGIYYVSEGKPSFQKILPLRQSSPAYVYVRFSTYIGTFGGLTPMGTPAVDNEGSPFIQNIHFFGKKPINYAWAEEVFQYNTKSLGNELYPLTLGGFERIDGGNYFLVDKVAIVYGTPTNASSVWDLCTA</sequence>
<accession>A0A8J2Q542</accession>
<dbReference type="AlphaFoldDB" id="A0A8J2Q542"/>
<evidence type="ECO:0000313" key="3">
    <source>
        <dbReference type="Proteomes" id="UP000708208"/>
    </source>
</evidence>
<organism evidence="2 3">
    <name type="scientific">Allacma fusca</name>
    <dbReference type="NCBI Taxonomy" id="39272"/>
    <lineage>
        <taxon>Eukaryota</taxon>
        <taxon>Metazoa</taxon>
        <taxon>Ecdysozoa</taxon>
        <taxon>Arthropoda</taxon>
        <taxon>Hexapoda</taxon>
        <taxon>Collembola</taxon>
        <taxon>Symphypleona</taxon>
        <taxon>Sminthuridae</taxon>
        <taxon>Allacma</taxon>
    </lineage>
</organism>
<feature type="chain" id="PRO_5035153208" evidence="1">
    <location>
        <begin position="20"/>
        <end position="356"/>
    </location>
</feature>